<accession>A0A8J5XVY0</accession>
<dbReference type="EMBL" id="JAHUZN010000013">
    <property type="protein sequence ID" value="KAG8472318.1"/>
    <property type="molecule type" value="Genomic_DNA"/>
</dbReference>
<organism evidence="5 6">
    <name type="scientific">Gossypium anomalum</name>
    <dbReference type="NCBI Taxonomy" id="47600"/>
    <lineage>
        <taxon>Eukaryota</taxon>
        <taxon>Viridiplantae</taxon>
        <taxon>Streptophyta</taxon>
        <taxon>Embryophyta</taxon>
        <taxon>Tracheophyta</taxon>
        <taxon>Spermatophyta</taxon>
        <taxon>Magnoliopsida</taxon>
        <taxon>eudicotyledons</taxon>
        <taxon>Gunneridae</taxon>
        <taxon>Pentapetalae</taxon>
        <taxon>rosids</taxon>
        <taxon>malvids</taxon>
        <taxon>Malvales</taxon>
        <taxon>Malvaceae</taxon>
        <taxon>Malvoideae</taxon>
        <taxon>Gossypium</taxon>
    </lineage>
</organism>
<dbReference type="PANTHER" id="PTHR37984:SF5">
    <property type="entry name" value="PROTEIN NYNRIN-LIKE"/>
    <property type="match status" value="1"/>
</dbReference>
<dbReference type="Gene3D" id="3.10.10.10">
    <property type="entry name" value="HIV Type 1 Reverse Transcriptase, subunit A, domain 1"/>
    <property type="match status" value="1"/>
</dbReference>
<evidence type="ECO:0000259" key="4">
    <source>
        <dbReference type="Pfam" id="PF17921"/>
    </source>
</evidence>
<feature type="domain" description="Reverse transcriptase/retrotransposon-derived protein RNase H-like" evidence="3">
    <location>
        <begin position="123"/>
        <end position="173"/>
    </location>
</feature>
<dbReference type="SUPFAM" id="SSF56672">
    <property type="entry name" value="DNA/RNA polymerases"/>
    <property type="match status" value="1"/>
</dbReference>
<dbReference type="InterPro" id="IPR050951">
    <property type="entry name" value="Retrovirus_Pol_polyprotein"/>
</dbReference>
<dbReference type="GO" id="GO:0003824">
    <property type="term" value="F:catalytic activity"/>
    <property type="evidence" value="ECO:0007669"/>
    <property type="project" value="UniProtKB-KW"/>
</dbReference>
<sequence>MKVTEKKIESIPVVYEYPDVYPAELPGLPPIREVEFGATVFSKIDLRSGYHQLRVRDSDVPTTAFRTRPYLDRFFVVFIDDILIYSSDETEHAEHLRITIVKGFLMIATLLMRLLQKYVKFEWSEKCQKSFDQLKTLLTEAPVLVQPKLGKEFVIYSDASLNGLGYILMQEGKRRWLELLKDYELVIDYHPGKENVVADALSRKYLFALHAINNQLALSDDGTIVAESKARPLFLQQICEAQKVDNEIGRICALRNSDLIQMILNEAHISHLSIHPGTKMYNDLKQLYWWHGMKRDISEFVSKCLICQQVKVEHQVPSGLLQPIMIPEWKWDKLTKSTHFIPVRTGYSLEKLVELYISETNGQSERVIQILKDMLRCCILEFEGLCPGLQPPKTRRRPVKQGPLDGSNTMHGLRARTSPTWRWSDARCGASRDVWYLGTASVANSSFFVC</sequence>
<feature type="domain" description="Integrase zinc-binding" evidence="4">
    <location>
        <begin position="257"/>
        <end position="312"/>
    </location>
</feature>
<dbReference type="AlphaFoldDB" id="A0A8J5XVY0"/>
<dbReference type="InterPro" id="IPR041577">
    <property type="entry name" value="RT_RNaseH_2"/>
</dbReference>
<dbReference type="Pfam" id="PF17921">
    <property type="entry name" value="Integrase_H2C2"/>
    <property type="match status" value="1"/>
</dbReference>
<dbReference type="PANTHER" id="PTHR37984">
    <property type="entry name" value="PROTEIN CBG26694"/>
    <property type="match status" value="1"/>
</dbReference>
<dbReference type="InterPro" id="IPR043502">
    <property type="entry name" value="DNA/RNA_pol_sf"/>
</dbReference>
<feature type="region of interest" description="Disordered" evidence="2">
    <location>
        <begin position="392"/>
        <end position="411"/>
    </location>
</feature>
<evidence type="ECO:0000259" key="3">
    <source>
        <dbReference type="Pfam" id="PF17919"/>
    </source>
</evidence>
<evidence type="ECO:0000256" key="2">
    <source>
        <dbReference type="SAM" id="MobiDB-lite"/>
    </source>
</evidence>
<evidence type="ECO:0000313" key="5">
    <source>
        <dbReference type="EMBL" id="KAG8472318.1"/>
    </source>
</evidence>
<dbReference type="Proteomes" id="UP000701853">
    <property type="component" value="Chromosome 13"/>
</dbReference>
<keyword evidence="6" id="KW-1185">Reference proteome</keyword>
<dbReference type="Gene3D" id="3.30.70.270">
    <property type="match status" value="2"/>
</dbReference>
<dbReference type="Pfam" id="PF17919">
    <property type="entry name" value="RT_RNaseH_2"/>
    <property type="match status" value="1"/>
</dbReference>
<comment type="caution">
    <text evidence="5">The sequence shown here is derived from an EMBL/GenBank/DDBJ whole genome shotgun (WGS) entry which is preliminary data.</text>
</comment>
<dbReference type="InterPro" id="IPR041588">
    <property type="entry name" value="Integrase_H2C2"/>
</dbReference>
<dbReference type="InterPro" id="IPR043128">
    <property type="entry name" value="Rev_trsase/Diguanyl_cyclase"/>
</dbReference>
<evidence type="ECO:0000313" key="6">
    <source>
        <dbReference type="Proteomes" id="UP000701853"/>
    </source>
</evidence>
<dbReference type="Gene3D" id="1.10.340.70">
    <property type="match status" value="1"/>
</dbReference>
<evidence type="ECO:0008006" key="7">
    <source>
        <dbReference type="Google" id="ProtNLM"/>
    </source>
</evidence>
<name>A0A8J5XVY0_9ROSI</name>
<protein>
    <recommendedName>
        <fullName evidence="7">DNA/RNA polymerases superfamily protein</fullName>
    </recommendedName>
</protein>
<evidence type="ECO:0000256" key="1">
    <source>
        <dbReference type="ARBA" id="ARBA00023268"/>
    </source>
</evidence>
<keyword evidence="1" id="KW-0511">Multifunctional enzyme</keyword>
<gene>
    <name evidence="5" type="ORF">CXB51_034271</name>
</gene>
<proteinExistence type="predicted"/>
<reference evidence="5 6" key="1">
    <citation type="journal article" date="2021" name="bioRxiv">
        <title>The Gossypium anomalum genome as a resource for cotton improvement and evolutionary analysis of hybrid incompatibility.</title>
        <authorList>
            <person name="Grover C.E."/>
            <person name="Yuan D."/>
            <person name="Arick M.A."/>
            <person name="Miller E.R."/>
            <person name="Hu G."/>
            <person name="Peterson D.G."/>
            <person name="Wendel J.F."/>
            <person name="Udall J.A."/>
        </authorList>
    </citation>
    <scope>NUCLEOTIDE SEQUENCE [LARGE SCALE GENOMIC DNA]</scope>
    <source>
        <strain evidence="5">JFW-Udall</strain>
        <tissue evidence="5">Leaf</tissue>
    </source>
</reference>
<dbReference type="OrthoDB" id="2013610at2759"/>